<dbReference type="SUPFAM" id="SSF46626">
    <property type="entry name" value="Cytochrome c"/>
    <property type="match status" value="1"/>
</dbReference>
<keyword evidence="6 17" id="KW-0812">Transmembrane</keyword>
<comment type="catalytic activity">
    <reaction evidence="15">
        <text>4 Fe(II)-[cytochrome c] + O2 + 8 H(+)(in) = 4 Fe(III)-[cytochrome c] + 2 H2O + 4 H(+)(out)</text>
        <dbReference type="Rhea" id="RHEA:11436"/>
        <dbReference type="Rhea" id="RHEA-COMP:10350"/>
        <dbReference type="Rhea" id="RHEA-COMP:14399"/>
        <dbReference type="ChEBI" id="CHEBI:15377"/>
        <dbReference type="ChEBI" id="CHEBI:15378"/>
        <dbReference type="ChEBI" id="CHEBI:15379"/>
        <dbReference type="ChEBI" id="CHEBI:29033"/>
        <dbReference type="ChEBI" id="CHEBI:29034"/>
        <dbReference type="EC" id="7.1.1.9"/>
    </reaction>
</comment>
<dbReference type="InterPro" id="IPR009056">
    <property type="entry name" value="Cyt_c-like_dom"/>
</dbReference>
<dbReference type="InterPro" id="IPR014222">
    <property type="entry name" value="Cyt_c_oxidase_su2"/>
</dbReference>
<feature type="domain" description="Cytochrome oxidase subunit II copper A binding" evidence="19">
    <location>
        <begin position="117"/>
        <end position="232"/>
    </location>
</feature>
<reference evidence="21" key="1">
    <citation type="submission" date="2022-03" db="EMBL/GenBank/DDBJ databases">
        <authorList>
            <person name="Brunel B."/>
        </authorList>
    </citation>
    <scope>NUCLEOTIDE SEQUENCE</scope>
    <source>
        <strain evidence="21">STM4922sample</strain>
    </source>
</reference>
<evidence type="ECO:0000256" key="13">
    <source>
        <dbReference type="ARBA" id="ARBA00024688"/>
    </source>
</evidence>
<keyword evidence="3" id="KW-0813">Transport</keyword>
<dbReference type="InterPro" id="IPR001505">
    <property type="entry name" value="Copper_CuA"/>
</dbReference>
<keyword evidence="18" id="KW-0732">Signal</keyword>
<organism evidence="21 22">
    <name type="scientific">Mesorhizobium ventifaucium</name>
    <dbReference type="NCBI Taxonomy" id="666020"/>
    <lineage>
        <taxon>Bacteria</taxon>
        <taxon>Pseudomonadati</taxon>
        <taxon>Pseudomonadota</taxon>
        <taxon>Alphaproteobacteria</taxon>
        <taxon>Hyphomicrobiales</taxon>
        <taxon>Phyllobacteriaceae</taxon>
        <taxon>Mesorhizobium</taxon>
    </lineage>
</organism>
<comment type="function">
    <text evidence="13">Subunits I and II form the functional core of the enzyme complex. Electrons originating in cytochrome c are transferred via heme a and Cu(A) to the binuclear center formed by heme a3 and Cu(B).</text>
</comment>
<evidence type="ECO:0000256" key="2">
    <source>
        <dbReference type="ARBA" id="ARBA00007866"/>
    </source>
</evidence>
<evidence type="ECO:0000256" key="7">
    <source>
        <dbReference type="ARBA" id="ARBA00022723"/>
    </source>
</evidence>
<protein>
    <recommendedName>
        <fullName evidence="14">Cytochrome aa3 subunit 2</fullName>
    </recommendedName>
</protein>
<evidence type="ECO:0000259" key="20">
    <source>
        <dbReference type="PROSITE" id="PS51007"/>
    </source>
</evidence>
<dbReference type="EMBL" id="CAKXZS010000030">
    <property type="protein sequence ID" value="CAH2404477.1"/>
    <property type="molecule type" value="Genomic_DNA"/>
</dbReference>
<dbReference type="Gene3D" id="2.60.40.420">
    <property type="entry name" value="Cupredoxins - blue copper proteins"/>
    <property type="match status" value="1"/>
</dbReference>
<feature type="chain" id="PRO_5045434783" description="Cytochrome aa3 subunit 2" evidence="18">
    <location>
        <begin position="22"/>
        <end position="331"/>
    </location>
</feature>
<evidence type="ECO:0000256" key="9">
    <source>
        <dbReference type="ARBA" id="ARBA00022989"/>
    </source>
</evidence>
<keyword evidence="11" id="KW-0186">Copper</keyword>
<dbReference type="Proteomes" id="UP001152604">
    <property type="component" value="Unassembled WGS sequence"/>
</dbReference>
<evidence type="ECO:0000256" key="16">
    <source>
        <dbReference type="PROSITE-ProRule" id="PRU00433"/>
    </source>
</evidence>
<evidence type="ECO:0000256" key="11">
    <source>
        <dbReference type="ARBA" id="ARBA00023008"/>
    </source>
</evidence>
<evidence type="ECO:0000259" key="19">
    <source>
        <dbReference type="PROSITE" id="PS50857"/>
    </source>
</evidence>
<keyword evidence="10 16" id="KW-0408">Iron</keyword>
<comment type="caution">
    <text evidence="21">The sequence shown here is derived from an EMBL/GenBank/DDBJ whole genome shotgun (WGS) entry which is preliminary data.</text>
</comment>
<dbReference type="PROSITE" id="PS50857">
    <property type="entry name" value="COX2_CUA"/>
    <property type="match status" value="1"/>
</dbReference>
<dbReference type="SUPFAM" id="SSF49503">
    <property type="entry name" value="Cupredoxins"/>
    <property type="match status" value="1"/>
</dbReference>
<keyword evidence="12 17" id="KW-0472">Membrane</keyword>
<evidence type="ECO:0000256" key="1">
    <source>
        <dbReference type="ARBA" id="ARBA00004141"/>
    </source>
</evidence>
<proteinExistence type="inferred from homology"/>
<dbReference type="CDD" id="cd04213">
    <property type="entry name" value="CuRO_CcO_Caa3_II"/>
    <property type="match status" value="1"/>
</dbReference>
<keyword evidence="22" id="KW-1185">Reference proteome</keyword>
<dbReference type="NCBIfam" id="TIGR02866">
    <property type="entry name" value="CoxB"/>
    <property type="match status" value="1"/>
</dbReference>
<evidence type="ECO:0000256" key="14">
    <source>
        <dbReference type="ARBA" id="ARBA00031399"/>
    </source>
</evidence>
<evidence type="ECO:0000256" key="18">
    <source>
        <dbReference type="SAM" id="SignalP"/>
    </source>
</evidence>
<dbReference type="InterPro" id="IPR034236">
    <property type="entry name" value="CuRO_CcO_Caa3_II"/>
</dbReference>
<keyword evidence="5" id="KW-0679">Respiratory chain</keyword>
<dbReference type="Pfam" id="PF00034">
    <property type="entry name" value="Cytochrom_C"/>
    <property type="match status" value="1"/>
</dbReference>
<evidence type="ECO:0000256" key="6">
    <source>
        <dbReference type="ARBA" id="ARBA00022692"/>
    </source>
</evidence>
<dbReference type="InterPro" id="IPR002429">
    <property type="entry name" value="CcO_II-like_C"/>
</dbReference>
<dbReference type="PROSITE" id="PS00078">
    <property type="entry name" value="COX2"/>
    <property type="match status" value="1"/>
</dbReference>
<dbReference type="InterPro" id="IPR036909">
    <property type="entry name" value="Cyt_c-like_dom_sf"/>
</dbReference>
<keyword evidence="7 16" id="KW-0479">Metal-binding</keyword>
<feature type="domain" description="Cytochrome c" evidence="20">
    <location>
        <begin position="239"/>
        <end position="331"/>
    </location>
</feature>
<keyword evidence="4 16" id="KW-0349">Heme</keyword>
<evidence type="ECO:0000256" key="10">
    <source>
        <dbReference type="ARBA" id="ARBA00023004"/>
    </source>
</evidence>
<evidence type="ECO:0000256" key="4">
    <source>
        <dbReference type="ARBA" id="ARBA00022617"/>
    </source>
</evidence>
<sequence length="331" mass="34865">MSRYFSLSAASLLLASGSAGAQSVARTQSALEPAGAEAQQIAILFWVMLSGGAVIWLGVVGLLLHAALVNRRRLAEKSAVRVILWGGVVFPSVTLCALLAYALWLMPGLRPFAQASSAALRIEVTGKQFWWEVVYHPPQGPPVASANEIRLPVGERVELTLKSADVIHSFWIPPLGGKMDMIPGRTNRLSIMATKPGIFRGPCAEYCGTSHALMAFSAVAMAPEAFRSWLAVQAIPAEGAGASGGALFLRHGCGSCHSVAGTDARGLIGPDLSHVGSRATVAAGILPNTEDAVARFIARPDLIKPGSSMPAFDMLPPDDIRAIAAWLRGLQ</sequence>
<dbReference type="InterPro" id="IPR008972">
    <property type="entry name" value="Cupredoxin"/>
</dbReference>
<evidence type="ECO:0000256" key="17">
    <source>
        <dbReference type="SAM" id="Phobius"/>
    </source>
</evidence>
<accession>A0ABM9E5U1</accession>
<keyword evidence="9 17" id="KW-1133">Transmembrane helix</keyword>
<dbReference type="Pfam" id="PF00116">
    <property type="entry name" value="COX2"/>
    <property type="match status" value="1"/>
</dbReference>
<dbReference type="PANTHER" id="PTHR22888">
    <property type="entry name" value="CYTOCHROME C OXIDASE, SUBUNIT II"/>
    <property type="match status" value="1"/>
</dbReference>
<feature type="transmembrane region" description="Helical" evidence="17">
    <location>
        <begin position="82"/>
        <end position="104"/>
    </location>
</feature>
<evidence type="ECO:0000256" key="12">
    <source>
        <dbReference type="ARBA" id="ARBA00023136"/>
    </source>
</evidence>
<dbReference type="PANTHER" id="PTHR22888:SF9">
    <property type="entry name" value="CYTOCHROME C OXIDASE SUBUNIT 2"/>
    <property type="match status" value="1"/>
</dbReference>
<dbReference type="InterPro" id="IPR045187">
    <property type="entry name" value="CcO_II"/>
</dbReference>
<evidence type="ECO:0000256" key="8">
    <source>
        <dbReference type="ARBA" id="ARBA00022982"/>
    </source>
</evidence>
<gene>
    <name evidence="21" type="ORF">MES4922_360119</name>
</gene>
<comment type="similarity">
    <text evidence="2">Belongs to the cytochrome c oxidase subunit 2 family.</text>
</comment>
<evidence type="ECO:0000313" key="22">
    <source>
        <dbReference type="Proteomes" id="UP001152604"/>
    </source>
</evidence>
<dbReference type="RefSeq" id="WP_301555181.1">
    <property type="nucleotide sequence ID" value="NZ_CAKXZS010000030.1"/>
</dbReference>
<dbReference type="PROSITE" id="PS51007">
    <property type="entry name" value="CYTC"/>
    <property type="match status" value="1"/>
</dbReference>
<evidence type="ECO:0000313" key="21">
    <source>
        <dbReference type="EMBL" id="CAH2404477.1"/>
    </source>
</evidence>
<keyword evidence="8" id="KW-0249">Electron transport</keyword>
<evidence type="ECO:0000256" key="3">
    <source>
        <dbReference type="ARBA" id="ARBA00022448"/>
    </source>
</evidence>
<feature type="signal peptide" evidence="18">
    <location>
        <begin position="1"/>
        <end position="21"/>
    </location>
</feature>
<comment type="subcellular location">
    <subcellularLocation>
        <location evidence="1">Membrane</location>
        <topology evidence="1">Multi-pass membrane protein</topology>
    </subcellularLocation>
</comment>
<name>A0ABM9E5U1_9HYPH</name>
<evidence type="ECO:0000256" key="5">
    <source>
        <dbReference type="ARBA" id="ARBA00022660"/>
    </source>
</evidence>
<feature type="transmembrane region" description="Helical" evidence="17">
    <location>
        <begin position="45"/>
        <end position="70"/>
    </location>
</feature>
<evidence type="ECO:0000256" key="15">
    <source>
        <dbReference type="ARBA" id="ARBA00047816"/>
    </source>
</evidence>